<comment type="caution">
    <text evidence="2">The sequence shown here is derived from an EMBL/GenBank/DDBJ whole genome shotgun (WGS) entry which is preliminary data.</text>
</comment>
<reference evidence="2" key="2">
    <citation type="submission" date="2020-11" db="EMBL/GenBank/DDBJ databases">
        <authorList>
            <person name="McCartney M.A."/>
            <person name="Auch B."/>
            <person name="Kono T."/>
            <person name="Mallez S."/>
            <person name="Becker A."/>
            <person name="Gohl D.M."/>
            <person name="Silverstein K.A.T."/>
            <person name="Koren S."/>
            <person name="Bechman K.B."/>
            <person name="Herman A."/>
            <person name="Abrahante J.E."/>
            <person name="Garbe J."/>
        </authorList>
    </citation>
    <scope>NUCLEOTIDE SEQUENCE</scope>
    <source>
        <strain evidence="2">Duluth1</strain>
        <tissue evidence="2">Whole animal</tissue>
    </source>
</reference>
<dbReference type="EMBL" id="JAIWYP010000001">
    <property type="protein sequence ID" value="KAH3888735.1"/>
    <property type="molecule type" value="Genomic_DNA"/>
</dbReference>
<feature type="compositionally biased region" description="Low complexity" evidence="1">
    <location>
        <begin position="1"/>
        <end position="17"/>
    </location>
</feature>
<reference evidence="2" key="1">
    <citation type="journal article" date="2019" name="bioRxiv">
        <title>The Genome of the Zebra Mussel, Dreissena polymorpha: A Resource for Invasive Species Research.</title>
        <authorList>
            <person name="McCartney M.A."/>
            <person name="Auch B."/>
            <person name="Kono T."/>
            <person name="Mallez S."/>
            <person name="Zhang Y."/>
            <person name="Obille A."/>
            <person name="Becker A."/>
            <person name="Abrahante J.E."/>
            <person name="Garbe J."/>
            <person name="Badalamenti J.P."/>
            <person name="Herman A."/>
            <person name="Mangelson H."/>
            <person name="Liachko I."/>
            <person name="Sullivan S."/>
            <person name="Sone E.D."/>
            <person name="Koren S."/>
            <person name="Silverstein K.A.T."/>
            <person name="Beckman K.B."/>
            <person name="Gohl D.M."/>
        </authorList>
    </citation>
    <scope>NUCLEOTIDE SEQUENCE</scope>
    <source>
        <strain evidence="2">Duluth1</strain>
        <tissue evidence="2">Whole animal</tissue>
    </source>
</reference>
<accession>A0A9D4S321</accession>
<sequence length="51" mass="5875">MLKLAQTDQQTNRQTNRPTDRQGKNNMSPTTIVGDKKTKIPLYFVIDSPRK</sequence>
<dbReference type="AlphaFoldDB" id="A0A9D4S321"/>
<dbReference type="Proteomes" id="UP000828390">
    <property type="component" value="Unassembled WGS sequence"/>
</dbReference>
<proteinExistence type="predicted"/>
<keyword evidence="3" id="KW-1185">Reference proteome</keyword>
<evidence type="ECO:0000313" key="3">
    <source>
        <dbReference type="Proteomes" id="UP000828390"/>
    </source>
</evidence>
<feature type="region of interest" description="Disordered" evidence="1">
    <location>
        <begin position="1"/>
        <end position="34"/>
    </location>
</feature>
<name>A0A9D4S321_DREPO</name>
<gene>
    <name evidence="2" type="ORF">DPMN_012775</name>
</gene>
<organism evidence="2 3">
    <name type="scientific">Dreissena polymorpha</name>
    <name type="common">Zebra mussel</name>
    <name type="synonym">Mytilus polymorpha</name>
    <dbReference type="NCBI Taxonomy" id="45954"/>
    <lineage>
        <taxon>Eukaryota</taxon>
        <taxon>Metazoa</taxon>
        <taxon>Spiralia</taxon>
        <taxon>Lophotrochozoa</taxon>
        <taxon>Mollusca</taxon>
        <taxon>Bivalvia</taxon>
        <taxon>Autobranchia</taxon>
        <taxon>Heteroconchia</taxon>
        <taxon>Euheterodonta</taxon>
        <taxon>Imparidentia</taxon>
        <taxon>Neoheterodontei</taxon>
        <taxon>Myida</taxon>
        <taxon>Dreissenoidea</taxon>
        <taxon>Dreissenidae</taxon>
        <taxon>Dreissena</taxon>
    </lineage>
</organism>
<evidence type="ECO:0000256" key="1">
    <source>
        <dbReference type="SAM" id="MobiDB-lite"/>
    </source>
</evidence>
<protein>
    <submittedName>
        <fullName evidence="2">Uncharacterized protein</fullName>
    </submittedName>
</protein>
<evidence type="ECO:0000313" key="2">
    <source>
        <dbReference type="EMBL" id="KAH3888735.1"/>
    </source>
</evidence>